<reference evidence="6 7" key="1">
    <citation type="submission" date="2016-06" db="EMBL/GenBank/DDBJ databases">
        <authorList>
            <person name="Kjaerup R.B."/>
            <person name="Dalgaard T.S."/>
            <person name="Juul-Madsen H.R."/>
        </authorList>
    </citation>
    <scope>NUCLEOTIDE SEQUENCE [LARGE SCALE GENOMIC DNA]</scope>
    <source>
        <strain evidence="6 7">DSM 43913</strain>
    </source>
</reference>
<evidence type="ECO:0000256" key="4">
    <source>
        <dbReference type="SAM" id="MobiDB-lite"/>
    </source>
</evidence>
<accession>A0A1C5GHH6</accession>
<feature type="domain" description="HTH araC/xylS-type" evidence="5">
    <location>
        <begin position="10"/>
        <end position="108"/>
    </location>
</feature>
<keyword evidence="7" id="KW-1185">Reference proteome</keyword>
<dbReference type="PANTHER" id="PTHR46796">
    <property type="entry name" value="HTH-TYPE TRANSCRIPTIONAL ACTIVATOR RHAS-RELATED"/>
    <property type="match status" value="1"/>
</dbReference>
<evidence type="ECO:0000313" key="7">
    <source>
        <dbReference type="Proteomes" id="UP000198251"/>
    </source>
</evidence>
<evidence type="ECO:0000256" key="3">
    <source>
        <dbReference type="ARBA" id="ARBA00023163"/>
    </source>
</evidence>
<evidence type="ECO:0000259" key="5">
    <source>
        <dbReference type="PROSITE" id="PS01124"/>
    </source>
</evidence>
<sequence length="343" mass="36935">MEDHVRTAIQRVIEKMHSDVGEQFTVDEMARTAGFSKFHFCRVFHRMTGVSPGRFLSALRLQRTKYLLVSTSLSVTEISHLVGYTSVGTFSTRFSSSVGTSPTNYRRLGGVLPRPRTDQCTPPPAGTGPALRGEVRTPPGTRPHWIFLGLFPSRIQQGEPVRSVFLPGPGPFVLDQVPAGEWYLMAHAVDPGAGAPPAADTPRDLLVGAHGPVVVQRGAPPRPVDLVLRPREAFDPPVVHAVADAPPGEGLLDARAGGPTVEPYGPVGDHARCEGAGRSLVVSARPRRMTDGVRPSRPTPTRAPGPSRPGRNTRPYLPWPPPRPEGPTQQSTDEVDGGNRGKQ</sequence>
<dbReference type="Proteomes" id="UP000198251">
    <property type="component" value="Chromosome I"/>
</dbReference>
<feature type="region of interest" description="Disordered" evidence="4">
    <location>
        <begin position="253"/>
        <end position="272"/>
    </location>
</feature>
<dbReference type="EMBL" id="LT607733">
    <property type="protein sequence ID" value="SCG19032.1"/>
    <property type="molecule type" value="Genomic_DNA"/>
</dbReference>
<dbReference type="InterPro" id="IPR009057">
    <property type="entry name" value="Homeodomain-like_sf"/>
</dbReference>
<dbReference type="PROSITE" id="PS00041">
    <property type="entry name" value="HTH_ARAC_FAMILY_1"/>
    <property type="match status" value="1"/>
</dbReference>
<dbReference type="Pfam" id="PF12833">
    <property type="entry name" value="HTH_18"/>
    <property type="match status" value="1"/>
</dbReference>
<evidence type="ECO:0000313" key="6">
    <source>
        <dbReference type="EMBL" id="SCG19032.1"/>
    </source>
</evidence>
<feature type="region of interest" description="Disordered" evidence="4">
    <location>
        <begin position="110"/>
        <end position="137"/>
    </location>
</feature>
<feature type="region of interest" description="Disordered" evidence="4">
    <location>
        <begin position="278"/>
        <end position="343"/>
    </location>
</feature>
<protein>
    <submittedName>
        <fullName evidence="6">AraC-type DNA-binding protein</fullName>
    </submittedName>
</protein>
<feature type="compositionally biased region" description="Pro residues" evidence="4">
    <location>
        <begin position="297"/>
        <end position="307"/>
    </location>
</feature>
<name>A0A1C5GHH6_MICEH</name>
<keyword evidence="2 6" id="KW-0238">DNA-binding</keyword>
<dbReference type="GO" id="GO:0043565">
    <property type="term" value="F:sequence-specific DNA binding"/>
    <property type="evidence" value="ECO:0007669"/>
    <property type="project" value="InterPro"/>
</dbReference>
<evidence type="ECO:0000256" key="1">
    <source>
        <dbReference type="ARBA" id="ARBA00023015"/>
    </source>
</evidence>
<evidence type="ECO:0000256" key="2">
    <source>
        <dbReference type="ARBA" id="ARBA00023125"/>
    </source>
</evidence>
<organism evidence="6 7">
    <name type="scientific">Micromonospora echinofusca</name>
    <dbReference type="NCBI Taxonomy" id="47858"/>
    <lineage>
        <taxon>Bacteria</taxon>
        <taxon>Bacillati</taxon>
        <taxon>Actinomycetota</taxon>
        <taxon>Actinomycetes</taxon>
        <taxon>Micromonosporales</taxon>
        <taxon>Micromonosporaceae</taxon>
        <taxon>Micromonospora</taxon>
    </lineage>
</organism>
<dbReference type="Gene3D" id="1.10.10.60">
    <property type="entry name" value="Homeodomain-like"/>
    <property type="match status" value="2"/>
</dbReference>
<dbReference type="AlphaFoldDB" id="A0A1C5GHH6"/>
<dbReference type="SUPFAM" id="SSF46689">
    <property type="entry name" value="Homeodomain-like"/>
    <property type="match status" value="2"/>
</dbReference>
<keyword evidence="1" id="KW-0805">Transcription regulation</keyword>
<dbReference type="PROSITE" id="PS01124">
    <property type="entry name" value="HTH_ARAC_FAMILY_2"/>
    <property type="match status" value="1"/>
</dbReference>
<dbReference type="InterPro" id="IPR018062">
    <property type="entry name" value="HTH_AraC-typ_CS"/>
</dbReference>
<dbReference type="InterPro" id="IPR050204">
    <property type="entry name" value="AraC_XylS_family_regulators"/>
</dbReference>
<keyword evidence="3" id="KW-0804">Transcription</keyword>
<proteinExistence type="predicted"/>
<gene>
    <name evidence="6" type="ORF">GA0070610_5392</name>
</gene>
<dbReference type="InterPro" id="IPR018060">
    <property type="entry name" value="HTH_AraC"/>
</dbReference>
<dbReference type="GO" id="GO:0003700">
    <property type="term" value="F:DNA-binding transcription factor activity"/>
    <property type="evidence" value="ECO:0007669"/>
    <property type="project" value="InterPro"/>
</dbReference>
<dbReference type="SMART" id="SM00342">
    <property type="entry name" value="HTH_ARAC"/>
    <property type="match status" value="1"/>
</dbReference>